<dbReference type="AlphaFoldDB" id="A0ABD0L5C8"/>
<reference evidence="2 3" key="1">
    <citation type="journal article" date="2023" name="Sci. Data">
        <title>Genome assembly of the Korean intertidal mud-creeper Batillaria attramentaria.</title>
        <authorList>
            <person name="Patra A.K."/>
            <person name="Ho P.T."/>
            <person name="Jun S."/>
            <person name="Lee S.J."/>
            <person name="Kim Y."/>
            <person name="Won Y.J."/>
        </authorList>
    </citation>
    <scope>NUCLEOTIDE SEQUENCE [LARGE SCALE GENOMIC DNA]</scope>
    <source>
        <strain evidence="2">Wonlab-2016</strain>
    </source>
</reference>
<gene>
    <name evidence="2" type="ORF">BaRGS_00014343</name>
</gene>
<dbReference type="Proteomes" id="UP001519460">
    <property type="component" value="Unassembled WGS sequence"/>
</dbReference>
<accession>A0ABD0L5C8</accession>
<proteinExistence type="predicted"/>
<evidence type="ECO:0000256" key="1">
    <source>
        <dbReference type="SAM" id="MobiDB-lite"/>
    </source>
</evidence>
<dbReference type="EMBL" id="JACVVK020000083">
    <property type="protein sequence ID" value="KAK7494451.1"/>
    <property type="molecule type" value="Genomic_DNA"/>
</dbReference>
<sequence length="50" mass="5780">TELDGLQNPKGSAKAKKRSPLKKMLAGDRLNRTEDLPADPRKPWWRYCEI</sequence>
<feature type="region of interest" description="Disordered" evidence="1">
    <location>
        <begin position="1"/>
        <end position="36"/>
    </location>
</feature>
<comment type="caution">
    <text evidence="2">The sequence shown here is derived from an EMBL/GenBank/DDBJ whole genome shotgun (WGS) entry which is preliminary data.</text>
</comment>
<evidence type="ECO:0000313" key="3">
    <source>
        <dbReference type="Proteomes" id="UP001519460"/>
    </source>
</evidence>
<evidence type="ECO:0000313" key="2">
    <source>
        <dbReference type="EMBL" id="KAK7494451.1"/>
    </source>
</evidence>
<feature type="non-terminal residue" evidence="2">
    <location>
        <position position="50"/>
    </location>
</feature>
<organism evidence="2 3">
    <name type="scientific">Batillaria attramentaria</name>
    <dbReference type="NCBI Taxonomy" id="370345"/>
    <lineage>
        <taxon>Eukaryota</taxon>
        <taxon>Metazoa</taxon>
        <taxon>Spiralia</taxon>
        <taxon>Lophotrochozoa</taxon>
        <taxon>Mollusca</taxon>
        <taxon>Gastropoda</taxon>
        <taxon>Caenogastropoda</taxon>
        <taxon>Sorbeoconcha</taxon>
        <taxon>Cerithioidea</taxon>
        <taxon>Batillariidae</taxon>
        <taxon>Batillaria</taxon>
    </lineage>
</organism>
<feature type="compositionally biased region" description="Basic and acidic residues" evidence="1">
    <location>
        <begin position="25"/>
        <end position="36"/>
    </location>
</feature>
<name>A0ABD0L5C8_9CAEN</name>
<protein>
    <submittedName>
        <fullName evidence="2">Uncharacterized protein</fullName>
    </submittedName>
</protein>
<feature type="non-terminal residue" evidence="2">
    <location>
        <position position="1"/>
    </location>
</feature>
<keyword evidence="3" id="KW-1185">Reference proteome</keyword>